<evidence type="ECO:0000313" key="12">
    <source>
        <dbReference type="Proteomes" id="UP000324996"/>
    </source>
</evidence>
<dbReference type="InterPro" id="IPR043604">
    <property type="entry name" value="DUF883_N"/>
</dbReference>
<dbReference type="Pfam" id="PF05957">
    <property type="entry name" value="DUF883"/>
    <property type="match status" value="1"/>
</dbReference>
<evidence type="ECO:0000256" key="6">
    <source>
        <dbReference type="ARBA" id="ARBA00022989"/>
    </source>
</evidence>
<dbReference type="GO" id="GO:0043022">
    <property type="term" value="F:ribosome binding"/>
    <property type="evidence" value="ECO:0007669"/>
    <property type="project" value="InterPro"/>
</dbReference>
<keyword evidence="7 8" id="KW-0472">Membrane</keyword>
<accession>A0A5A7N9G8</accession>
<evidence type="ECO:0000259" key="10">
    <source>
        <dbReference type="Pfam" id="PF19029"/>
    </source>
</evidence>
<dbReference type="RefSeq" id="WP_042083577.1">
    <property type="nucleotide sequence ID" value="NZ_BKCN01000011.1"/>
</dbReference>
<sequence>MATEKNYATEIDAIKGDVHQLREDISALLSAFGDDAGESGAQAREAALAKLRQARAQGTAHLQQVEKSIEDNPLIALAGALGLGFLIGALLNRR</sequence>
<feature type="transmembrane region" description="Helical" evidence="8">
    <location>
        <begin position="74"/>
        <end position="91"/>
    </location>
</feature>
<comment type="similarity">
    <text evidence="2">Belongs to the ElaB/YgaM/YqjD family.</text>
</comment>
<keyword evidence="3" id="KW-1003">Cell membrane</keyword>
<dbReference type="PANTHER" id="PTHR35893">
    <property type="entry name" value="INNER MEMBRANE PROTEIN-RELATED"/>
    <property type="match status" value="1"/>
</dbReference>
<dbReference type="PANTHER" id="PTHR35893:SF3">
    <property type="entry name" value="INNER MEMBRANE PROTEIN"/>
    <property type="match status" value="1"/>
</dbReference>
<evidence type="ECO:0000256" key="2">
    <source>
        <dbReference type="ARBA" id="ARBA00010423"/>
    </source>
</evidence>
<name>A0A5A7N9G8_9PROT</name>
<dbReference type="Pfam" id="PF19029">
    <property type="entry name" value="DUF883_C"/>
    <property type="match status" value="1"/>
</dbReference>
<reference evidence="11 12" key="1">
    <citation type="submission" date="2019-09" db="EMBL/GenBank/DDBJ databases">
        <title>NBRP : Genome information of microbial organism related human and environment.</title>
        <authorList>
            <person name="Hattori M."/>
            <person name="Oshima K."/>
            <person name="Inaba H."/>
            <person name="Suda W."/>
            <person name="Sakamoto M."/>
            <person name="Iino T."/>
            <person name="Kitahara M."/>
            <person name="Oshida Y."/>
            <person name="Iida T."/>
            <person name="Kudo T."/>
            <person name="Itoh T."/>
            <person name="Ohkuma M."/>
        </authorList>
    </citation>
    <scope>NUCLEOTIDE SEQUENCE [LARGE SCALE GENOMIC DNA]</scope>
    <source>
        <strain evidence="11 12">Q-1</strain>
    </source>
</reference>
<evidence type="ECO:0000256" key="3">
    <source>
        <dbReference type="ARBA" id="ARBA00022475"/>
    </source>
</evidence>
<evidence type="ECO:0000256" key="7">
    <source>
        <dbReference type="ARBA" id="ARBA00023136"/>
    </source>
</evidence>
<keyword evidence="12" id="KW-1185">Reference proteome</keyword>
<keyword evidence="5 8" id="KW-0812">Transmembrane</keyword>
<evidence type="ECO:0000313" key="11">
    <source>
        <dbReference type="EMBL" id="GER04567.1"/>
    </source>
</evidence>
<dbReference type="InterPro" id="IPR043605">
    <property type="entry name" value="DUF883_C"/>
</dbReference>
<evidence type="ECO:0000256" key="1">
    <source>
        <dbReference type="ARBA" id="ARBA00004377"/>
    </source>
</evidence>
<keyword evidence="6 8" id="KW-1133">Transmembrane helix</keyword>
<gene>
    <name evidence="11" type="ORF">JCM17846_22490</name>
</gene>
<proteinExistence type="inferred from homology"/>
<dbReference type="GO" id="GO:0005886">
    <property type="term" value="C:plasma membrane"/>
    <property type="evidence" value="ECO:0007669"/>
    <property type="project" value="UniProtKB-SubCell"/>
</dbReference>
<evidence type="ECO:0000256" key="4">
    <source>
        <dbReference type="ARBA" id="ARBA00022519"/>
    </source>
</evidence>
<evidence type="ECO:0008006" key="13">
    <source>
        <dbReference type="Google" id="ProtNLM"/>
    </source>
</evidence>
<dbReference type="AlphaFoldDB" id="A0A5A7N9G8"/>
<evidence type="ECO:0000256" key="8">
    <source>
        <dbReference type="SAM" id="Phobius"/>
    </source>
</evidence>
<evidence type="ECO:0000256" key="5">
    <source>
        <dbReference type="ARBA" id="ARBA00022692"/>
    </source>
</evidence>
<feature type="domain" description="DUF883" evidence="10">
    <location>
        <begin position="69"/>
        <end position="94"/>
    </location>
</feature>
<feature type="domain" description="DUF883" evidence="9">
    <location>
        <begin position="12"/>
        <end position="61"/>
    </location>
</feature>
<keyword evidence="4" id="KW-0997">Cell inner membrane</keyword>
<dbReference type="InterPro" id="IPR010279">
    <property type="entry name" value="YqjD/ElaB"/>
</dbReference>
<comment type="caution">
    <text evidence="11">The sequence shown here is derived from an EMBL/GenBank/DDBJ whole genome shotgun (WGS) entry which is preliminary data.</text>
</comment>
<comment type="subcellular location">
    <subcellularLocation>
        <location evidence="1">Cell inner membrane</location>
        <topology evidence="1">Single-pass membrane protein</topology>
    </subcellularLocation>
</comment>
<dbReference type="Proteomes" id="UP000324996">
    <property type="component" value="Unassembled WGS sequence"/>
</dbReference>
<organism evidence="11 12">
    <name type="scientific">Iodidimonas nitroreducens</name>
    <dbReference type="NCBI Taxonomy" id="1236968"/>
    <lineage>
        <taxon>Bacteria</taxon>
        <taxon>Pseudomonadati</taxon>
        <taxon>Pseudomonadota</taxon>
        <taxon>Alphaproteobacteria</taxon>
        <taxon>Iodidimonadales</taxon>
        <taxon>Iodidimonadaceae</taxon>
        <taxon>Iodidimonas</taxon>
    </lineage>
</organism>
<protein>
    <recommendedName>
        <fullName evidence="13">DUF883 domain-containing protein</fullName>
    </recommendedName>
</protein>
<evidence type="ECO:0000259" key="9">
    <source>
        <dbReference type="Pfam" id="PF05957"/>
    </source>
</evidence>
<dbReference type="EMBL" id="BKCN01000011">
    <property type="protein sequence ID" value="GER04567.1"/>
    <property type="molecule type" value="Genomic_DNA"/>
</dbReference>